<dbReference type="InterPro" id="IPR031009">
    <property type="entry name" value="Tcm_partner"/>
</dbReference>
<protein>
    <submittedName>
        <fullName evidence="1">Three-Cys-motif partner protein TcmP</fullName>
    </submittedName>
</protein>
<name>A0A6I4I8L1_9SPHI</name>
<comment type="caution">
    <text evidence="1">The sequence shown here is derived from an EMBL/GenBank/DDBJ whole genome shotgun (WGS) entry which is preliminary data.</text>
</comment>
<keyword evidence="2" id="KW-1185">Reference proteome</keyword>
<gene>
    <name evidence="1" type="primary">tcmP</name>
    <name evidence="1" type="ORF">GO816_10710</name>
</gene>
<sequence length="163" mass="18942">MAKYLDSNKVYRALAFIDPYGMTVNWESIQALKGLGIDFWILVPTGLGVSRLLKNDGNISEAWQRKLEKFLGLDRQYIIDYFYQRRSVSTLFGEETQINKEKDIVTKIGNLYTERLKTVFEYVSESFVMKNSTNSIMYHFMMATNNHSGLKIANDVIKPKYKL</sequence>
<evidence type="ECO:0000313" key="1">
    <source>
        <dbReference type="EMBL" id="MVN91595.1"/>
    </source>
</evidence>
<dbReference type="NCBIfam" id="TIGR04474">
    <property type="entry name" value="tcm_partner"/>
    <property type="match status" value="1"/>
</dbReference>
<dbReference type="AlphaFoldDB" id="A0A6I4I8L1"/>
<dbReference type="OrthoDB" id="7838592at2"/>
<evidence type="ECO:0000313" key="2">
    <source>
        <dbReference type="Proteomes" id="UP000434850"/>
    </source>
</evidence>
<dbReference type="Proteomes" id="UP000434850">
    <property type="component" value="Unassembled WGS sequence"/>
</dbReference>
<reference evidence="1 2" key="1">
    <citation type="submission" date="2019-12" db="EMBL/GenBank/DDBJ databases">
        <title>Mucilaginibacter sp. HME9299 genome sequencing and assembly.</title>
        <authorList>
            <person name="Kang H."/>
            <person name="Kim H."/>
            <person name="Joh K."/>
        </authorList>
    </citation>
    <scope>NUCLEOTIDE SEQUENCE [LARGE SCALE GENOMIC DNA]</scope>
    <source>
        <strain evidence="1 2">HME9299</strain>
    </source>
</reference>
<organism evidence="1 2">
    <name type="scientific">Mucilaginibacter aquatilis</name>
    <dbReference type="NCBI Taxonomy" id="1517760"/>
    <lineage>
        <taxon>Bacteria</taxon>
        <taxon>Pseudomonadati</taxon>
        <taxon>Bacteroidota</taxon>
        <taxon>Sphingobacteriia</taxon>
        <taxon>Sphingobacteriales</taxon>
        <taxon>Sphingobacteriaceae</taxon>
        <taxon>Mucilaginibacter</taxon>
    </lineage>
</organism>
<accession>A0A6I4I8L1</accession>
<dbReference type="EMBL" id="WQLA01000003">
    <property type="protein sequence ID" value="MVN91595.1"/>
    <property type="molecule type" value="Genomic_DNA"/>
</dbReference>
<proteinExistence type="predicted"/>